<proteinExistence type="predicted"/>
<comment type="caution">
    <text evidence="2">The sequence shown here is derived from an EMBL/GenBank/DDBJ whole genome shotgun (WGS) entry which is preliminary data.</text>
</comment>
<feature type="compositionally biased region" description="Acidic residues" evidence="1">
    <location>
        <begin position="216"/>
        <end position="230"/>
    </location>
</feature>
<feature type="region of interest" description="Disordered" evidence="1">
    <location>
        <begin position="203"/>
        <end position="260"/>
    </location>
</feature>
<keyword evidence="3" id="KW-1185">Reference proteome</keyword>
<evidence type="ECO:0000313" key="2">
    <source>
        <dbReference type="EMBL" id="PRP75683.1"/>
    </source>
</evidence>
<gene>
    <name evidence="2" type="ORF">PROFUN_15391</name>
</gene>
<reference evidence="2 3" key="1">
    <citation type="journal article" date="2018" name="Genome Biol. Evol.">
        <title>Multiple Roots of Fruiting Body Formation in Amoebozoa.</title>
        <authorList>
            <person name="Hillmann F."/>
            <person name="Forbes G."/>
            <person name="Novohradska S."/>
            <person name="Ferling I."/>
            <person name="Riege K."/>
            <person name="Groth M."/>
            <person name="Westermann M."/>
            <person name="Marz M."/>
            <person name="Spaller T."/>
            <person name="Winckler T."/>
            <person name="Schaap P."/>
            <person name="Glockner G."/>
        </authorList>
    </citation>
    <scope>NUCLEOTIDE SEQUENCE [LARGE SCALE GENOMIC DNA]</scope>
    <source>
        <strain evidence="2 3">Jena</strain>
    </source>
</reference>
<dbReference type="EMBL" id="MDYQ01000369">
    <property type="protein sequence ID" value="PRP75683.1"/>
    <property type="molecule type" value="Genomic_DNA"/>
</dbReference>
<evidence type="ECO:0000313" key="3">
    <source>
        <dbReference type="Proteomes" id="UP000241769"/>
    </source>
</evidence>
<organism evidence="2 3">
    <name type="scientific">Planoprotostelium fungivorum</name>
    <dbReference type="NCBI Taxonomy" id="1890364"/>
    <lineage>
        <taxon>Eukaryota</taxon>
        <taxon>Amoebozoa</taxon>
        <taxon>Evosea</taxon>
        <taxon>Variosea</taxon>
        <taxon>Cavosteliida</taxon>
        <taxon>Cavosteliaceae</taxon>
        <taxon>Planoprotostelium</taxon>
    </lineage>
</organism>
<accession>A0A2P6MVH0</accession>
<name>A0A2P6MVH0_9EUKA</name>
<evidence type="ECO:0000256" key="1">
    <source>
        <dbReference type="SAM" id="MobiDB-lite"/>
    </source>
</evidence>
<dbReference type="InParanoid" id="A0A2P6MVH0"/>
<dbReference type="AlphaFoldDB" id="A0A2P6MVH0"/>
<sequence length="260" mass="28821">MPKQTQKETPHLRPTHMPSLASASVRQRLLSFSMQCFPPSLYRACSEHTKAYKCFAENLQTVHRKQVFITFKRFAFHNHLEIVTPKSAAGAIYEDSDPTFKDCTGVTSPIQLKTVHHQPLDAQMGSCIPLTVYAQLIHSYLCDSPSSMPLADLSPAVGYAAIAGLLSLLPVHLIESNTSKYNCWSISGPKKIISQIEQPELDKMGSMNSGRYATLGEEESDKEADKEEDPLQQTDALSEDGNEAQVPVGNKKRAQTDKQQ</sequence>
<protein>
    <submittedName>
        <fullName evidence="2">Uncharacterized protein</fullName>
    </submittedName>
</protein>
<dbReference type="Proteomes" id="UP000241769">
    <property type="component" value="Unassembled WGS sequence"/>
</dbReference>